<feature type="transmembrane region" description="Helical" evidence="1">
    <location>
        <begin position="39"/>
        <end position="57"/>
    </location>
</feature>
<dbReference type="Proteomes" id="UP000326994">
    <property type="component" value="Unassembled WGS sequence"/>
</dbReference>
<proteinExistence type="predicted"/>
<keyword evidence="1" id="KW-0812">Transmembrane</keyword>
<dbReference type="RefSeq" id="WP_151892528.1">
    <property type="nucleotide sequence ID" value="NZ_BKCF01000001.1"/>
</dbReference>
<organism evidence="2 3">
    <name type="scientific">Patiriisocius marinistellae</name>
    <dbReference type="NCBI Taxonomy" id="2494560"/>
    <lineage>
        <taxon>Bacteria</taxon>
        <taxon>Pseudomonadati</taxon>
        <taxon>Bacteroidota</taxon>
        <taxon>Flavobacteriia</taxon>
        <taxon>Flavobacteriales</taxon>
        <taxon>Flavobacteriaceae</taxon>
        <taxon>Patiriisocius</taxon>
    </lineage>
</organism>
<reference evidence="2 3" key="1">
    <citation type="submission" date="2019-08" db="EMBL/GenBank/DDBJ databases">
        <title>Ulvibacter marinistellae sp. nov., isolated from a starfish, Patiria pectinifera.</title>
        <authorList>
            <person name="Kawano K."/>
            <person name="Ushijima N."/>
            <person name="Kihara M."/>
            <person name="Itoh H."/>
        </authorList>
    </citation>
    <scope>NUCLEOTIDE SEQUENCE [LARGE SCALE GENOMIC DNA]</scope>
    <source>
        <strain evidence="2 3">KK4</strain>
    </source>
</reference>
<evidence type="ECO:0000313" key="2">
    <source>
        <dbReference type="EMBL" id="GEQ84571.1"/>
    </source>
</evidence>
<keyword evidence="1" id="KW-1133">Transmembrane helix</keyword>
<gene>
    <name evidence="2" type="ORF">ULMS_00790</name>
</gene>
<keyword evidence="1" id="KW-0472">Membrane</keyword>
<feature type="transmembrane region" description="Helical" evidence="1">
    <location>
        <begin position="12"/>
        <end position="33"/>
    </location>
</feature>
<comment type="caution">
    <text evidence="2">The sequence shown here is derived from an EMBL/GenBank/DDBJ whole genome shotgun (WGS) entry which is preliminary data.</text>
</comment>
<dbReference type="OrthoDB" id="614471at2"/>
<dbReference type="AlphaFoldDB" id="A0A5J4FY09"/>
<protein>
    <submittedName>
        <fullName evidence="2">Uncharacterized protein</fullName>
    </submittedName>
</protein>
<feature type="transmembrane region" description="Helical" evidence="1">
    <location>
        <begin position="64"/>
        <end position="85"/>
    </location>
</feature>
<sequence length="343" mass="39209">MESKKEGLSNGCLWIFLTFILTVVAFGVIKFAINLPNLITLFIAILLSLTLTFKILGKPSIKSILFNVTILIIVFSGLNYLGGFWNEIIHQNDTAVFTEEESVATDTIFENNNIIPVFTSRRNWKDNYGNPYTGNLTVRQKDYDRLKNHIATFRYGNEPNFWGNLYNYIDEKDTPSLDLVMNTFKEIHAEKKLNQMEFAEMVVSCIQDIPYSFVFQDDCLPADNYEDAIKDILKDCPDCCIGDVLYGVQNPVSFIKNLKGDCDTRTMLIYSILNYFNYDVAIANSDFYRHSIIGINIAATGKNKKYKGKTYMLWETTSKHFKIGVLPATSSDVKHWNIVLTSK</sequence>
<name>A0A5J4FY09_9FLAO</name>
<accession>A0A5J4FY09</accession>
<keyword evidence="3" id="KW-1185">Reference proteome</keyword>
<dbReference type="EMBL" id="BKCF01000001">
    <property type="protein sequence ID" value="GEQ84571.1"/>
    <property type="molecule type" value="Genomic_DNA"/>
</dbReference>
<evidence type="ECO:0000313" key="3">
    <source>
        <dbReference type="Proteomes" id="UP000326994"/>
    </source>
</evidence>
<evidence type="ECO:0000256" key="1">
    <source>
        <dbReference type="SAM" id="Phobius"/>
    </source>
</evidence>